<dbReference type="NCBIfam" id="TIGR02532">
    <property type="entry name" value="IV_pilin_GFxxxE"/>
    <property type="match status" value="1"/>
</dbReference>
<gene>
    <name evidence="2" type="ordered locus">CA_C2100</name>
</gene>
<dbReference type="PATRIC" id="fig|272562.8.peg.2303"/>
<dbReference type="Pfam" id="PF07963">
    <property type="entry name" value="N_methyl"/>
    <property type="match status" value="1"/>
</dbReference>
<reference evidence="2 3" key="1">
    <citation type="journal article" date="2001" name="J. Bacteriol.">
        <title>Genome sequence and comparative analysis of the solvent-producing bacterium Clostridium acetobutylicum.</title>
        <authorList>
            <person name="Nolling J."/>
            <person name="Breton G."/>
            <person name="Omelchenko M.V."/>
            <person name="Makarova K.S."/>
            <person name="Zeng Q."/>
            <person name="Gibson R."/>
            <person name="Lee H.M."/>
            <person name="Dubois J."/>
            <person name="Qiu D."/>
            <person name="Hitti J."/>
            <person name="Wolf Y.I."/>
            <person name="Tatusov R.L."/>
            <person name="Sabathe F."/>
            <person name="Doucette-Stamm L."/>
            <person name="Soucaille P."/>
            <person name="Daly M.J."/>
            <person name="Bennett G.N."/>
            <person name="Koonin E.V."/>
            <person name="Smith D.R."/>
        </authorList>
    </citation>
    <scope>NUCLEOTIDE SEQUENCE [LARGE SCALE GENOMIC DNA]</scope>
    <source>
        <strain evidence="3">ATCC 824 / DSM 792 / JCM 1419 / LMG 5710 / VKM B-1787</strain>
    </source>
</reference>
<evidence type="ECO:0000256" key="1">
    <source>
        <dbReference type="SAM" id="Phobius"/>
    </source>
</evidence>
<dbReference type="STRING" id="272562.CA_C2100"/>
<keyword evidence="1" id="KW-1133">Transmembrane helix</keyword>
<feature type="transmembrane region" description="Helical" evidence="1">
    <location>
        <begin position="12"/>
        <end position="37"/>
    </location>
</feature>
<keyword evidence="1" id="KW-0472">Membrane</keyword>
<dbReference type="PIR" id="H97158">
    <property type="entry name" value="H97158"/>
</dbReference>
<evidence type="ECO:0000313" key="3">
    <source>
        <dbReference type="Proteomes" id="UP000000814"/>
    </source>
</evidence>
<dbReference type="KEGG" id="cac:CA_C2100"/>
<dbReference type="AlphaFoldDB" id="Q97HB2"/>
<keyword evidence="3" id="KW-1185">Reference proteome</keyword>
<evidence type="ECO:0000313" key="2">
    <source>
        <dbReference type="EMBL" id="AAK80059.1"/>
    </source>
</evidence>
<protein>
    <recommendedName>
        <fullName evidence="4">Prepilin-type N-terminal cleavage/methylation domain-containing protein</fullName>
    </recommendedName>
</protein>
<evidence type="ECO:0008006" key="4">
    <source>
        <dbReference type="Google" id="ProtNLM"/>
    </source>
</evidence>
<dbReference type="Proteomes" id="UP000000814">
    <property type="component" value="Chromosome"/>
</dbReference>
<dbReference type="EMBL" id="AE001437">
    <property type="protein sequence ID" value="AAK80059.1"/>
    <property type="molecule type" value="Genomic_DNA"/>
</dbReference>
<keyword evidence="1" id="KW-0812">Transmembrane</keyword>
<name>Q97HB2_CLOAB</name>
<dbReference type="GeneID" id="44998582"/>
<sequence length="150" mass="17278">MQFYKVKKGFTLIEMVAASAIFCVFTVFAISVLFSLINGYKKDMKSNNDQANFSSGLIIINKFLKEGTVKIENNNEIKIVKDENAFDIIRLNQYTSKVVIDYYILNLKVTSNNIMEKVSGFNVLQNKNVFYVYATLNDGRRLRKCFPIKE</sequence>
<organism evidence="2 3">
    <name type="scientific">Clostridium acetobutylicum (strain ATCC 824 / DSM 792 / JCM 1419 / IAM 19013 / LMG 5710 / NBRC 13948 / NRRL B-527 / VKM B-1787 / 2291 / W)</name>
    <dbReference type="NCBI Taxonomy" id="272562"/>
    <lineage>
        <taxon>Bacteria</taxon>
        <taxon>Bacillati</taxon>
        <taxon>Bacillota</taxon>
        <taxon>Clostridia</taxon>
        <taxon>Eubacteriales</taxon>
        <taxon>Clostridiaceae</taxon>
        <taxon>Clostridium</taxon>
    </lineage>
</organism>
<proteinExistence type="predicted"/>
<accession>Q97HB2</accession>
<dbReference type="OrthoDB" id="1928100at2"/>
<dbReference type="RefSeq" id="WP_010965400.1">
    <property type="nucleotide sequence ID" value="NC_003030.1"/>
</dbReference>
<dbReference type="InterPro" id="IPR012902">
    <property type="entry name" value="N_methyl_site"/>
</dbReference>
<dbReference type="HOGENOM" id="CLU_1737317_0_0_9"/>